<comment type="caution">
    <text evidence="2">The sequence shown here is derived from an EMBL/GenBank/DDBJ whole genome shotgun (WGS) entry which is preliminary data.</text>
</comment>
<gene>
    <name evidence="2" type="ORF">D0544_10995</name>
</gene>
<organism evidence="2 3">
    <name type="scientific">Aestuariirhabdus litorea</name>
    <dbReference type="NCBI Taxonomy" id="2528527"/>
    <lineage>
        <taxon>Bacteria</taxon>
        <taxon>Pseudomonadati</taxon>
        <taxon>Pseudomonadota</taxon>
        <taxon>Gammaproteobacteria</taxon>
        <taxon>Oceanospirillales</taxon>
        <taxon>Aestuariirhabdaceae</taxon>
        <taxon>Aestuariirhabdus</taxon>
    </lineage>
</organism>
<protein>
    <submittedName>
        <fullName evidence="2">Uncharacterized protein</fullName>
    </submittedName>
</protein>
<reference evidence="2 3" key="1">
    <citation type="submission" date="2018-08" db="EMBL/GenBank/DDBJ databases">
        <authorList>
            <person name="Khan S.A."/>
        </authorList>
    </citation>
    <scope>NUCLEOTIDE SEQUENCE [LARGE SCALE GENOMIC DNA]</scope>
    <source>
        <strain evidence="2 3">GTF-13</strain>
    </source>
</reference>
<feature type="chain" id="PRO_5018183512" evidence="1">
    <location>
        <begin position="22"/>
        <end position="82"/>
    </location>
</feature>
<proteinExistence type="predicted"/>
<accession>A0A3P3VMA5</accession>
<name>A0A3P3VMA5_9GAMM</name>
<keyword evidence="3" id="KW-1185">Reference proteome</keyword>
<evidence type="ECO:0000313" key="3">
    <source>
        <dbReference type="Proteomes" id="UP000280792"/>
    </source>
</evidence>
<sequence length="82" mass="8775">MNKSTLLAGALSLAMITPVMAGHCPLDAKAIDKALQTTSLSAAQKSEVQALRDKGMELHKSGDHKKSEQNLAKAMRMLLEAE</sequence>
<reference evidence="2 3" key="2">
    <citation type="submission" date="2018-12" db="EMBL/GenBank/DDBJ databases">
        <title>Simiduia agarivorans gen. nov., sp. nov., a marine, agarolytic bacterium isolated from shallow coastal water from Keelung, Taiwan.</title>
        <authorList>
            <person name="Shieh W.Y."/>
        </authorList>
    </citation>
    <scope>NUCLEOTIDE SEQUENCE [LARGE SCALE GENOMIC DNA]</scope>
    <source>
        <strain evidence="2 3">GTF-13</strain>
    </source>
</reference>
<evidence type="ECO:0000313" key="2">
    <source>
        <dbReference type="EMBL" id="RRJ83477.1"/>
    </source>
</evidence>
<dbReference type="Proteomes" id="UP000280792">
    <property type="component" value="Unassembled WGS sequence"/>
</dbReference>
<dbReference type="AlphaFoldDB" id="A0A3P3VMA5"/>
<evidence type="ECO:0000256" key="1">
    <source>
        <dbReference type="SAM" id="SignalP"/>
    </source>
</evidence>
<keyword evidence="1" id="KW-0732">Signal</keyword>
<dbReference type="EMBL" id="QWEZ01000002">
    <property type="protein sequence ID" value="RRJ83477.1"/>
    <property type="molecule type" value="Genomic_DNA"/>
</dbReference>
<feature type="signal peptide" evidence="1">
    <location>
        <begin position="1"/>
        <end position="21"/>
    </location>
</feature>